<evidence type="ECO:0000313" key="2">
    <source>
        <dbReference type="Proteomes" id="UP001232725"/>
    </source>
</evidence>
<dbReference type="CDD" id="cd07067">
    <property type="entry name" value="HP_PGM_like"/>
    <property type="match status" value="1"/>
</dbReference>
<dbReference type="GO" id="GO:0016787">
    <property type="term" value="F:hydrolase activity"/>
    <property type="evidence" value="ECO:0007669"/>
    <property type="project" value="UniProtKB-KW"/>
</dbReference>
<organism evidence="1 2">
    <name type="scientific">Arthrobacter horti</name>
    <dbReference type="NCBI Taxonomy" id="3068273"/>
    <lineage>
        <taxon>Bacteria</taxon>
        <taxon>Bacillati</taxon>
        <taxon>Actinomycetota</taxon>
        <taxon>Actinomycetes</taxon>
        <taxon>Micrococcales</taxon>
        <taxon>Micrococcaceae</taxon>
        <taxon>Arthrobacter</taxon>
    </lineage>
</organism>
<keyword evidence="2" id="KW-1185">Reference proteome</keyword>
<dbReference type="InterPro" id="IPR050275">
    <property type="entry name" value="PGM_Phosphatase"/>
</dbReference>
<dbReference type="SUPFAM" id="SSF53254">
    <property type="entry name" value="Phosphoglycerate mutase-like"/>
    <property type="match status" value="1"/>
</dbReference>
<sequence>MDSSLNADLPHLWLLRHGETEWSRSGQYTGRTDLPLTEEGERQALRAGEVLRGVQFRQVLTSPLQRARRTAELAGFPGAEREPDAMEWDYGDYEGVDSADVRAKNPSYLIWDDGVPNGETIREVAARADRIVERVRAGGAGNVLVVAHGHFCRILTARWLDLDPGEGRHFLLGTARVCTLGWDKRTPAVMSWGL</sequence>
<comment type="caution">
    <text evidence="1">The sequence shown here is derived from an EMBL/GenBank/DDBJ whole genome shotgun (WGS) entry which is preliminary data.</text>
</comment>
<name>A0ABT9IMQ6_9MICC</name>
<reference evidence="1 2" key="1">
    <citation type="submission" date="2023-08" db="EMBL/GenBank/DDBJ databases">
        <title>Arthrobacter horti sp. nov., isolated from forest soil.</title>
        <authorList>
            <person name="Park M."/>
        </authorList>
    </citation>
    <scope>NUCLEOTIDE SEQUENCE [LARGE SCALE GENOMIC DNA]</scope>
    <source>
        <strain evidence="1 2">YJM1</strain>
    </source>
</reference>
<gene>
    <name evidence="1" type="ORF">Q9R02_06795</name>
</gene>
<dbReference type="SMART" id="SM00855">
    <property type="entry name" value="PGAM"/>
    <property type="match status" value="1"/>
</dbReference>
<keyword evidence="1" id="KW-0378">Hydrolase</keyword>
<accession>A0ABT9IMQ6</accession>
<dbReference type="PANTHER" id="PTHR48100:SF15">
    <property type="entry name" value="SEDOHEPTULOSE 1,7-BISPHOSPHATASE"/>
    <property type="match status" value="1"/>
</dbReference>
<dbReference type="RefSeq" id="WP_305995908.1">
    <property type="nucleotide sequence ID" value="NZ_JAVALS010000003.1"/>
</dbReference>
<dbReference type="Proteomes" id="UP001232725">
    <property type="component" value="Unassembled WGS sequence"/>
</dbReference>
<proteinExistence type="predicted"/>
<protein>
    <submittedName>
        <fullName evidence="1">Histidine phosphatase family protein</fullName>
        <ecNumber evidence="1">3.1.3.-</ecNumber>
    </submittedName>
</protein>
<dbReference type="InterPro" id="IPR029033">
    <property type="entry name" value="His_PPase_superfam"/>
</dbReference>
<dbReference type="InterPro" id="IPR013078">
    <property type="entry name" value="His_Pase_superF_clade-1"/>
</dbReference>
<dbReference type="EC" id="3.1.3.-" evidence="1"/>
<dbReference type="PANTHER" id="PTHR48100">
    <property type="entry name" value="BROAD-SPECIFICITY PHOSPHATASE YOR283W-RELATED"/>
    <property type="match status" value="1"/>
</dbReference>
<dbReference type="Gene3D" id="3.40.50.1240">
    <property type="entry name" value="Phosphoglycerate mutase-like"/>
    <property type="match status" value="1"/>
</dbReference>
<dbReference type="Pfam" id="PF00300">
    <property type="entry name" value="His_Phos_1"/>
    <property type="match status" value="1"/>
</dbReference>
<dbReference type="EMBL" id="JAVALS010000003">
    <property type="protein sequence ID" value="MDP5226856.1"/>
    <property type="molecule type" value="Genomic_DNA"/>
</dbReference>
<evidence type="ECO:0000313" key="1">
    <source>
        <dbReference type="EMBL" id="MDP5226856.1"/>
    </source>
</evidence>